<dbReference type="PRINTS" id="PR00019">
    <property type="entry name" value="LEURICHRPT"/>
</dbReference>
<organism evidence="12 13">
    <name type="scientific">Hevea brasiliensis</name>
    <name type="common">Para rubber tree</name>
    <name type="synonym">Siphonia brasiliensis</name>
    <dbReference type="NCBI Taxonomy" id="3981"/>
    <lineage>
        <taxon>Eukaryota</taxon>
        <taxon>Viridiplantae</taxon>
        <taxon>Streptophyta</taxon>
        <taxon>Embryophyta</taxon>
        <taxon>Tracheophyta</taxon>
        <taxon>Spermatophyta</taxon>
        <taxon>Magnoliopsida</taxon>
        <taxon>eudicotyledons</taxon>
        <taxon>Gunneridae</taxon>
        <taxon>Pentapetalae</taxon>
        <taxon>rosids</taxon>
        <taxon>fabids</taxon>
        <taxon>Malpighiales</taxon>
        <taxon>Euphorbiaceae</taxon>
        <taxon>Crotonoideae</taxon>
        <taxon>Micrandreae</taxon>
        <taxon>Hevea</taxon>
    </lineage>
</organism>
<evidence type="ECO:0000256" key="6">
    <source>
        <dbReference type="ARBA" id="ARBA00022729"/>
    </source>
</evidence>
<dbReference type="InterPro" id="IPR003591">
    <property type="entry name" value="Leu-rich_rpt_typical-subtyp"/>
</dbReference>
<keyword evidence="9 11" id="KW-0472">Membrane</keyword>
<reference evidence="12" key="1">
    <citation type="journal article" date="2023" name="Plant Biotechnol. J.">
        <title>Chromosome-level wild Hevea brasiliensis genome provides new tools for genomic-assisted breeding and valuable loci to elevate rubber yield.</title>
        <authorList>
            <person name="Cheng H."/>
            <person name="Song X."/>
            <person name="Hu Y."/>
            <person name="Wu T."/>
            <person name="Yang Q."/>
            <person name="An Z."/>
            <person name="Feng S."/>
            <person name="Deng Z."/>
            <person name="Wu W."/>
            <person name="Zeng X."/>
            <person name="Tu M."/>
            <person name="Wang X."/>
            <person name="Huang H."/>
        </authorList>
    </citation>
    <scope>NUCLEOTIDE SEQUENCE</scope>
    <source>
        <strain evidence="12">MT/VB/25A 57/8</strain>
    </source>
</reference>
<evidence type="ECO:0000256" key="4">
    <source>
        <dbReference type="ARBA" id="ARBA00022614"/>
    </source>
</evidence>
<name>A0ABQ9MT47_HEVBR</name>
<keyword evidence="4" id="KW-0433">Leucine-rich repeat</keyword>
<dbReference type="Pfam" id="PF00560">
    <property type="entry name" value="LRR_1"/>
    <property type="match status" value="10"/>
</dbReference>
<dbReference type="InterPro" id="IPR032675">
    <property type="entry name" value="LRR_dom_sf"/>
</dbReference>
<evidence type="ECO:0000313" key="13">
    <source>
        <dbReference type="Proteomes" id="UP001174677"/>
    </source>
</evidence>
<sequence>MWATRSLKALSLSYDKLNDSLPNQSLCGLKHLEALDLIFNEFGGSLPQCLDNLTSIKFLDMSGNQLSGHISSSWPANLKYFGLSNNLFEGLFSFNLLANYSSFEVLWSHTIPEFLFHQFKLIVLDLSHNKMKGRFPNWLLRKNGGLEILNLMNNSVNGHLQEIGVKMLPNIIHLNLARNYLQDLSYNNFSGKIPEKLLSSCISLTSLKLSHNNFQVMFDLSNNRLHGEIPSWIGNFTTLYFLILRDNFLKGQISCEILPIGYLDVSHNSFSGSFPSCFNRNSLVQLNFEGNRFTGSIPKALFNMSTLNALDLSDNELSGTIPNNSGEFQIGLRVLLLRGNHLVGFIPNWFFSHNICFPVDLSQWLENFSSLTWIIFMLTLQKNGSLLQKYRASTYKNKALNYMFGLDLSSNNITGEIPYELGELSQIHALNLSHNQLTESIPGSFSNLSQLESLDLSYNNLSGEIPSKLIDLNFLEVFIVAYNNLSGRILDMKGQFSTFKNNSYEGNPLLCGPQVGKNCSGDDHETSSSQMESPHEISGKCFLVTFLMFFLAVITILYVNPYWQQNFIYYSRQYLFLCYYFLYDTFFKLFVHLYH</sequence>
<dbReference type="InterPro" id="IPR051502">
    <property type="entry name" value="RLP_Defense_Trigger"/>
</dbReference>
<comment type="subcellular location">
    <subcellularLocation>
        <location evidence="1">Cell membrane</location>
    </subcellularLocation>
    <subcellularLocation>
        <location evidence="10">Endomembrane system</location>
        <topology evidence="10">Single-pass membrane protein</topology>
    </subcellularLocation>
</comment>
<evidence type="ECO:0000256" key="10">
    <source>
        <dbReference type="ARBA" id="ARBA00037847"/>
    </source>
</evidence>
<dbReference type="PANTHER" id="PTHR48062">
    <property type="entry name" value="RECEPTOR-LIKE PROTEIN 14"/>
    <property type="match status" value="1"/>
</dbReference>
<keyword evidence="6" id="KW-0732">Signal</keyword>
<comment type="similarity">
    <text evidence="2">Belongs to the RLP family.</text>
</comment>
<dbReference type="Gene3D" id="3.80.10.10">
    <property type="entry name" value="Ribonuclease Inhibitor"/>
    <property type="match status" value="4"/>
</dbReference>
<evidence type="ECO:0000256" key="8">
    <source>
        <dbReference type="ARBA" id="ARBA00022989"/>
    </source>
</evidence>
<evidence type="ECO:0000256" key="3">
    <source>
        <dbReference type="ARBA" id="ARBA00022475"/>
    </source>
</evidence>
<keyword evidence="7" id="KW-0677">Repeat</keyword>
<evidence type="ECO:0000256" key="1">
    <source>
        <dbReference type="ARBA" id="ARBA00004236"/>
    </source>
</evidence>
<comment type="caution">
    <text evidence="12">The sequence shown here is derived from an EMBL/GenBank/DDBJ whole genome shotgun (WGS) entry which is preliminary data.</text>
</comment>
<dbReference type="EMBL" id="JARPOI010000004">
    <property type="protein sequence ID" value="KAJ9183108.1"/>
    <property type="molecule type" value="Genomic_DNA"/>
</dbReference>
<feature type="transmembrane region" description="Helical" evidence="11">
    <location>
        <begin position="542"/>
        <end position="562"/>
    </location>
</feature>
<dbReference type="SMART" id="SM00369">
    <property type="entry name" value="LRR_TYP"/>
    <property type="match status" value="6"/>
</dbReference>
<feature type="transmembrane region" description="Helical" evidence="11">
    <location>
        <begin position="574"/>
        <end position="594"/>
    </location>
</feature>
<keyword evidence="8 11" id="KW-1133">Transmembrane helix</keyword>
<evidence type="ECO:0000256" key="9">
    <source>
        <dbReference type="ARBA" id="ARBA00023136"/>
    </source>
</evidence>
<evidence type="ECO:0000256" key="5">
    <source>
        <dbReference type="ARBA" id="ARBA00022692"/>
    </source>
</evidence>
<evidence type="ECO:0000256" key="11">
    <source>
        <dbReference type="SAM" id="Phobius"/>
    </source>
</evidence>
<keyword evidence="3" id="KW-1003">Cell membrane</keyword>
<protein>
    <recommendedName>
        <fullName evidence="14">Leucine-rich repeat-containing N-terminal plant-type domain-containing protein</fullName>
    </recommendedName>
</protein>
<dbReference type="SUPFAM" id="SSF52058">
    <property type="entry name" value="L domain-like"/>
    <property type="match status" value="1"/>
</dbReference>
<gene>
    <name evidence="12" type="ORF">P3X46_007015</name>
</gene>
<dbReference type="InterPro" id="IPR001611">
    <property type="entry name" value="Leu-rich_rpt"/>
</dbReference>
<keyword evidence="13" id="KW-1185">Reference proteome</keyword>
<keyword evidence="5 11" id="KW-0812">Transmembrane</keyword>
<dbReference type="Proteomes" id="UP001174677">
    <property type="component" value="Chromosome 4"/>
</dbReference>
<dbReference type="PANTHER" id="PTHR48062:SF52">
    <property type="entry name" value="RECEPTOR-LIKE PROTEIN 8-RELATED"/>
    <property type="match status" value="1"/>
</dbReference>
<evidence type="ECO:0000313" key="12">
    <source>
        <dbReference type="EMBL" id="KAJ9183108.1"/>
    </source>
</evidence>
<accession>A0ABQ9MT47</accession>
<evidence type="ECO:0008006" key="14">
    <source>
        <dbReference type="Google" id="ProtNLM"/>
    </source>
</evidence>
<evidence type="ECO:0000256" key="2">
    <source>
        <dbReference type="ARBA" id="ARBA00009592"/>
    </source>
</evidence>
<evidence type="ECO:0000256" key="7">
    <source>
        <dbReference type="ARBA" id="ARBA00022737"/>
    </source>
</evidence>
<dbReference type="PROSITE" id="PS51450">
    <property type="entry name" value="LRR"/>
    <property type="match status" value="1"/>
</dbReference>
<proteinExistence type="inferred from homology"/>